<keyword evidence="2" id="KW-0547">Nucleotide-binding</keyword>
<evidence type="ECO:0000313" key="5">
    <source>
        <dbReference type="EMBL" id="GFP20430.1"/>
    </source>
</evidence>
<dbReference type="Pfam" id="PF00005">
    <property type="entry name" value="ABC_tran"/>
    <property type="match status" value="1"/>
</dbReference>
<dbReference type="GO" id="GO:0015192">
    <property type="term" value="F:L-phenylalanine transmembrane transporter activity"/>
    <property type="evidence" value="ECO:0007669"/>
    <property type="project" value="TreeGrafter"/>
</dbReference>
<dbReference type="GO" id="GO:1903805">
    <property type="term" value="P:L-valine import across plasma membrane"/>
    <property type="evidence" value="ECO:0007669"/>
    <property type="project" value="TreeGrafter"/>
</dbReference>
<comment type="caution">
    <text evidence="5">The sequence shown here is derived from an EMBL/GenBank/DDBJ whole genome shotgun (WGS) entry which is preliminary data.</text>
</comment>
<gene>
    <name evidence="5" type="ORF">HKBW3S03_01932</name>
</gene>
<dbReference type="GO" id="GO:0015808">
    <property type="term" value="P:L-alanine transport"/>
    <property type="evidence" value="ECO:0007669"/>
    <property type="project" value="TreeGrafter"/>
</dbReference>
<organism evidence="5 6">
    <name type="scientific">Candidatus Hakubella thermalkaliphila</name>
    <dbReference type="NCBI Taxonomy" id="2754717"/>
    <lineage>
        <taxon>Bacteria</taxon>
        <taxon>Bacillati</taxon>
        <taxon>Actinomycetota</taxon>
        <taxon>Actinomycetota incertae sedis</taxon>
        <taxon>Candidatus Hakubellales</taxon>
        <taxon>Candidatus Hakubellaceae</taxon>
        <taxon>Candidatus Hakubella</taxon>
    </lineage>
</organism>
<dbReference type="Gene3D" id="3.40.50.300">
    <property type="entry name" value="P-loop containing nucleotide triphosphate hydrolases"/>
    <property type="match status" value="1"/>
</dbReference>
<evidence type="ECO:0000256" key="3">
    <source>
        <dbReference type="ARBA" id="ARBA00022840"/>
    </source>
</evidence>
<evidence type="ECO:0000313" key="6">
    <source>
        <dbReference type="Proteomes" id="UP000574717"/>
    </source>
</evidence>
<dbReference type="InterPro" id="IPR003439">
    <property type="entry name" value="ABC_transporter-like_ATP-bd"/>
</dbReference>
<evidence type="ECO:0000256" key="1">
    <source>
        <dbReference type="ARBA" id="ARBA00022448"/>
    </source>
</evidence>
<proteinExistence type="predicted"/>
<keyword evidence="3 5" id="KW-0067">ATP-binding</keyword>
<protein>
    <submittedName>
        <fullName evidence="5">Branched-chain amino acid transport system ATP-binding protein</fullName>
    </submittedName>
</protein>
<dbReference type="GO" id="GO:0005524">
    <property type="term" value="F:ATP binding"/>
    <property type="evidence" value="ECO:0007669"/>
    <property type="project" value="UniProtKB-KW"/>
</dbReference>
<keyword evidence="1" id="KW-0813">Transport</keyword>
<dbReference type="InterPro" id="IPR027417">
    <property type="entry name" value="P-loop_NTPase"/>
</dbReference>
<evidence type="ECO:0000259" key="4">
    <source>
        <dbReference type="Pfam" id="PF00005"/>
    </source>
</evidence>
<dbReference type="GO" id="GO:1903806">
    <property type="term" value="P:L-isoleucine import across plasma membrane"/>
    <property type="evidence" value="ECO:0007669"/>
    <property type="project" value="TreeGrafter"/>
</dbReference>
<dbReference type="GO" id="GO:0005304">
    <property type="term" value="F:L-valine transmembrane transporter activity"/>
    <property type="evidence" value="ECO:0007669"/>
    <property type="project" value="TreeGrafter"/>
</dbReference>
<dbReference type="AlphaFoldDB" id="A0A6V8NM96"/>
<dbReference type="GO" id="GO:0015188">
    <property type="term" value="F:L-isoleucine transmembrane transporter activity"/>
    <property type="evidence" value="ECO:0007669"/>
    <property type="project" value="TreeGrafter"/>
</dbReference>
<evidence type="ECO:0000256" key="2">
    <source>
        <dbReference type="ARBA" id="ARBA00022741"/>
    </source>
</evidence>
<dbReference type="SUPFAM" id="SSF52540">
    <property type="entry name" value="P-loop containing nucleoside triphosphate hydrolases"/>
    <property type="match status" value="1"/>
</dbReference>
<sequence length="60" mass="6419">MIGPNGAGKTTAFNMLTGVYQPSEGAITFCDAALCSAVKALRPFQITRKGIARTFQNIRL</sequence>
<dbReference type="EMBL" id="BLRU01000425">
    <property type="protein sequence ID" value="GFP20430.1"/>
    <property type="molecule type" value="Genomic_DNA"/>
</dbReference>
<dbReference type="GO" id="GO:0016887">
    <property type="term" value="F:ATP hydrolysis activity"/>
    <property type="evidence" value="ECO:0007669"/>
    <property type="project" value="InterPro"/>
</dbReference>
<name>A0A6V8NM96_9ACTN</name>
<dbReference type="Proteomes" id="UP000574717">
    <property type="component" value="Unassembled WGS sequence"/>
</dbReference>
<dbReference type="PANTHER" id="PTHR45772:SF7">
    <property type="entry name" value="AMINO ACID ABC TRANSPORTER ATP-BINDING PROTEIN"/>
    <property type="match status" value="1"/>
</dbReference>
<dbReference type="GO" id="GO:0042941">
    <property type="term" value="P:D-alanine transmembrane transport"/>
    <property type="evidence" value="ECO:0007669"/>
    <property type="project" value="TreeGrafter"/>
</dbReference>
<dbReference type="InterPro" id="IPR051120">
    <property type="entry name" value="ABC_AA/LPS_Transport"/>
</dbReference>
<dbReference type="PANTHER" id="PTHR45772">
    <property type="entry name" value="CONSERVED COMPONENT OF ABC TRANSPORTER FOR NATURAL AMINO ACIDS-RELATED"/>
    <property type="match status" value="1"/>
</dbReference>
<reference evidence="5 6" key="1">
    <citation type="journal article" date="2020" name="Front. Microbiol.">
        <title>Single-cell genomics of novel Actinobacteria with the Wood-Ljungdahl pathway discovered in a serpentinizing system.</title>
        <authorList>
            <person name="Merino N."/>
            <person name="Kawai M."/>
            <person name="Boyd E.S."/>
            <person name="Colman D.R."/>
            <person name="McGlynn S.E."/>
            <person name="Nealson K.H."/>
            <person name="Kurokawa K."/>
            <person name="Hongoh Y."/>
        </authorList>
    </citation>
    <scope>NUCLEOTIDE SEQUENCE [LARGE SCALE GENOMIC DNA]</scope>
    <source>
        <strain evidence="5 6">S03</strain>
    </source>
</reference>
<feature type="domain" description="ABC transporter" evidence="4">
    <location>
        <begin position="1"/>
        <end position="58"/>
    </location>
</feature>
<accession>A0A6V8NM96</accession>
<dbReference type="GO" id="GO:0005886">
    <property type="term" value="C:plasma membrane"/>
    <property type="evidence" value="ECO:0007669"/>
    <property type="project" value="TreeGrafter"/>
</dbReference>